<evidence type="ECO:0000256" key="3">
    <source>
        <dbReference type="ARBA" id="ARBA00022989"/>
    </source>
</evidence>
<feature type="region of interest" description="Disordered" evidence="8">
    <location>
        <begin position="1"/>
        <end position="83"/>
    </location>
</feature>
<dbReference type="EMBL" id="UFYW01000001">
    <property type="protein sequence ID" value="STD82828.1"/>
    <property type="molecule type" value="Genomic_DNA"/>
</dbReference>
<dbReference type="Proteomes" id="UP000254807">
    <property type="component" value="Unassembled WGS sequence"/>
</dbReference>
<evidence type="ECO:0000256" key="6">
    <source>
        <dbReference type="ARBA" id="ARBA00023316"/>
    </source>
</evidence>
<keyword evidence="4 7" id="KW-0472">Membrane</keyword>
<comment type="similarity">
    <text evidence="7">Belongs to the transglycosylase MltG family.</text>
</comment>
<dbReference type="GO" id="GO:0009252">
    <property type="term" value="P:peptidoglycan biosynthetic process"/>
    <property type="evidence" value="ECO:0007669"/>
    <property type="project" value="UniProtKB-UniRule"/>
</dbReference>
<evidence type="ECO:0000313" key="9">
    <source>
        <dbReference type="EMBL" id="STD82828.1"/>
    </source>
</evidence>
<evidence type="ECO:0000256" key="1">
    <source>
        <dbReference type="ARBA" id="ARBA00022475"/>
    </source>
</evidence>
<keyword evidence="5 7" id="KW-0456">Lyase</keyword>
<evidence type="ECO:0000256" key="8">
    <source>
        <dbReference type="SAM" id="MobiDB-lite"/>
    </source>
</evidence>
<keyword evidence="1 7" id="KW-1003">Cell membrane</keyword>
<dbReference type="Gene3D" id="3.30.1490.480">
    <property type="entry name" value="Endolytic murein transglycosylase"/>
    <property type="match status" value="1"/>
</dbReference>
<feature type="compositionally biased region" description="Basic and acidic residues" evidence="8">
    <location>
        <begin position="1"/>
        <end position="24"/>
    </location>
</feature>
<feature type="compositionally biased region" description="Basic and acidic residues" evidence="8">
    <location>
        <begin position="48"/>
        <end position="63"/>
    </location>
</feature>
<dbReference type="NCBIfam" id="TIGR00247">
    <property type="entry name" value="endolytic transglycosylase MltG"/>
    <property type="match status" value="1"/>
</dbReference>
<dbReference type="EC" id="4.2.2.29" evidence="7"/>
<dbReference type="PANTHER" id="PTHR30518:SF2">
    <property type="entry name" value="ENDOLYTIC MUREIN TRANSGLYCOSYLASE"/>
    <property type="match status" value="1"/>
</dbReference>
<gene>
    <name evidence="9" type="primary">yceG</name>
    <name evidence="7" type="synonym">mltG</name>
    <name evidence="9" type="ORF">NCTC12360_01265</name>
</gene>
<comment type="catalytic activity">
    <reaction evidence="7">
        <text>a peptidoglycan chain = a peptidoglycan chain with N-acetyl-1,6-anhydromuramyl-[peptide] at the reducing end + a peptidoglycan chain with N-acetylglucosamine at the non-reducing end.</text>
        <dbReference type="EC" id="4.2.2.29"/>
    </reaction>
</comment>
<dbReference type="Pfam" id="PF02618">
    <property type="entry name" value="YceG"/>
    <property type="match status" value="1"/>
</dbReference>
<dbReference type="GO" id="GO:0008932">
    <property type="term" value="F:lytic endotransglycosylase activity"/>
    <property type="evidence" value="ECO:0007669"/>
    <property type="project" value="UniProtKB-UniRule"/>
</dbReference>
<dbReference type="HAMAP" id="MF_02065">
    <property type="entry name" value="MltG"/>
    <property type="match status" value="1"/>
</dbReference>
<evidence type="ECO:0000313" key="10">
    <source>
        <dbReference type="Proteomes" id="UP000254807"/>
    </source>
</evidence>
<dbReference type="GO" id="GO:0005886">
    <property type="term" value="C:plasma membrane"/>
    <property type="evidence" value="ECO:0007669"/>
    <property type="project" value="UniProtKB-SubCell"/>
</dbReference>
<dbReference type="Gene3D" id="3.30.160.60">
    <property type="entry name" value="Classic Zinc Finger"/>
    <property type="match status" value="1"/>
</dbReference>
<comment type="function">
    <text evidence="7">Functions as a peptidoglycan terminase that cleaves nascent peptidoglycan strands endolytically to terminate their elongation.</text>
</comment>
<sequence length="454" mass="51397">MTKQQHPEKSVRDQVMKSLEKNKSNESVSTGKKINPDTIHSQNGSVGSRREKGKFDHQTDRNKSQKKQRTKSTNNAKKAEINEKVSGKDFRKIQRSKEDKIVNRIVLIVVIVVIFVGGILGFSAYRYVTTSLQPLDPEKTEKVAVEIPSGSSNKMIGEILEKDKIIKSGMIFNYYTKFNNLTGFQAGNYQFSPSMTLDEISAQLQQGEGSVTSDAKVTIPEGYDIDQIGDALAKATSISKDDFLALMKDDTFFNKMHEAYPELLDSAAKAEGIRYKLEGYLFPATYDYYKGNTLEEVVTQMIDKTNTVMSKYYDQIAEKEMTVQEVLTLASLVEKEGSKEDDRKNIAQVFFNRLAVDMPLQSDISILYALGEHKELVTYEDTQVDSPYNLYVNTGYGPGPFNNPSEQSIKAVLEPTPNNYYYFVADINTQEVYFAETYDEHMRLVEKYVNNTSN</sequence>
<dbReference type="CDD" id="cd08010">
    <property type="entry name" value="MltG_like"/>
    <property type="match status" value="1"/>
</dbReference>
<evidence type="ECO:0000256" key="4">
    <source>
        <dbReference type="ARBA" id="ARBA00023136"/>
    </source>
</evidence>
<protein>
    <recommendedName>
        <fullName evidence="7">Endolytic murein transglycosylase</fullName>
        <ecNumber evidence="7">4.2.2.29</ecNumber>
    </recommendedName>
    <alternativeName>
        <fullName evidence="7">Peptidoglycan lytic transglycosylase</fullName>
    </alternativeName>
    <alternativeName>
        <fullName evidence="7">Peptidoglycan polymerization terminase</fullName>
    </alternativeName>
</protein>
<keyword evidence="2 7" id="KW-0812">Transmembrane</keyword>
<evidence type="ECO:0000256" key="5">
    <source>
        <dbReference type="ARBA" id="ARBA00023239"/>
    </source>
</evidence>
<evidence type="ECO:0000256" key="2">
    <source>
        <dbReference type="ARBA" id="ARBA00022692"/>
    </source>
</evidence>
<dbReference type="GO" id="GO:0071555">
    <property type="term" value="P:cell wall organization"/>
    <property type="evidence" value="ECO:0007669"/>
    <property type="project" value="UniProtKB-KW"/>
</dbReference>
<feature type="site" description="Important for catalytic activity" evidence="7">
    <location>
        <position position="336"/>
    </location>
</feature>
<dbReference type="AlphaFoldDB" id="A0A376H355"/>
<evidence type="ECO:0000256" key="7">
    <source>
        <dbReference type="HAMAP-Rule" id="MF_02065"/>
    </source>
</evidence>
<keyword evidence="10" id="KW-1185">Reference proteome</keyword>
<name>A0A376H355_ENTGA</name>
<feature type="compositionally biased region" description="Polar residues" evidence="8">
    <location>
        <begin position="25"/>
        <end position="46"/>
    </location>
</feature>
<feature type="transmembrane region" description="Helical" evidence="7">
    <location>
        <begin position="101"/>
        <end position="125"/>
    </location>
</feature>
<keyword evidence="6 7" id="KW-0961">Cell wall biogenesis/degradation</keyword>
<organism evidence="9 10">
    <name type="scientific">Enterococcus gallinarum</name>
    <dbReference type="NCBI Taxonomy" id="1353"/>
    <lineage>
        <taxon>Bacteria</taxon>
        <taxon>Bacillati</taxon>
        <taxon>Bacillota</taxon>
        <taxon>Bacilli</taxon>
        <taxon>Lactobacillales</taxon>
        <taxon>Enterococcaceae</taxon>
        <taxon>Enterococcus</taxon>
    </lineage>
</organism>
<keyword evidence="3 7" id="KW-1133">Transmembrane helix</keyword>
<dbReference type="InterPro" id="IPR003770">
    <property type="entry name" value="MLTG-like"/>
</dbReference>
<dbReference type="PANTHER" id="PTHR30518">
    <property type="entry name" value="ENDOLYTIC MUREIN TRANSGLYCOSYLASE"/>
    <property type="match status" value="1"/>
</dbReference>
<comment type="subcellular location">
    <subcellularLocation>
        <location evidence="7">Cell membrane</location>
        <topology evidence="7">Single-pass membrane protein</topology>
    </subcellularLocation>
</comment>
<reference evidence="9 10" key="1">
    <citation type="submission" date="2018-06" db="EMBL/GenBank/DDBJ databases">
        <authorList>
            <consortium name="Pathogen Informatics"/>
            <person name="Doyle S."/>
        </authorList>
    </citation>
    <scope>NUCLEOTIDE SEQUENCE [LARGE SCALE GENOMIC DNA]</scope>
    <source>
        <strain evidence="9 10">NCTC12360</strain>
    </source>
</reference>
<proteinExistence type="inferred from homology"/>
<accession>A0A376H355</accession>